<evidence type="ECO:0000313" key="2">
    <source>
        <dbReference type="Proteomes" id="UP000786387"/>
    </source>
</evidence>
<keyword evidence="2" id="KW-1185">Reference proteome</keyword>
<name>A0ABR5Z1F8_9GAMM</name>
<proteinExistence type="predicted"/>
<comment type="caution">
    <text evidence="1">The sequence shown here is derived from an EMBL/GenBank/DDBJ whole genome shotgun (WGS) entry which is preliminary data.</text>
</comment>
<protein>
    <submittedName>
        <fullName evidence="1">Type II toxin-antitoxin system HicA family toxin</fullName>
    </submittedName>
</protein>
<dbReference type="Proteomes" id="UP000786387">
    <property type="component" value="Unassembled WGS sequence"/>
</dbReference>
<evidence type="ECO:0000313" key="1">
    <source>
        <dbReference type="EMBL" id="MBA1274000.1"/>
    </source>
</evidence>
<gene>
    <name evidence="1" type="ORF">G7026_11600</name>
</gene>
<sequence>MSSANELCHGHKRLLLLIEFALSEGWEVHRTPEGLLKFVKPSLPPIFTSSTTSDIRARQTLRGASAGRHQQGGRND</sequence>
<organism evidence="1 2">
    <name type="scientific">Stutzerimonas azotifigens</name>
    <dbReference type="NCBI Taxonomy" id="291995"/>
    <lineage>
        <taxon>Bacteria</taxon>
        <taxon>Pseudomonadati</taxon>
        <taxon>Pseudomonadota</taxon>
        <taxon>Gammaproteobacteria</taxon>
        <taxon>Pseudomonadales</taxon>
        <taxon>Pseudomonadaceae</taxon>
        <taxon>Stutzerimonas</taxon>
    </lineage>
</organism>
<accession>A0ABR5Z1F8</accession>
<reference evidence="1 2" key="1">
    <citation type="submission" date="2020-02" db="EMBL/GenBank/DDBJ databases">
        <title>Synteny-based analysis reveals conserved mechanism for high triclosan tolerance in Pseudomonas, as well as instances of horizontal transfer.</title>
        <authorList>
            <person name="Mcfarland A.G."/>
            <person name="Bertucci H.K."/>
            <person name="Litmann E."/>
            <person name="Shen J."/>
            <person name="Huttenhower C."/>
            <person name="Hartmann E.M."/>
        </authorList>
    </citation>
    <scope>NUCLEOTIDE SEQUENCE [LARGE SCALE GENOMIC DNA]</scope>
    <source>
        <strain evidence="1 2">115A1</strain>
    </source>
</reference>
<dbReference type="EMBL" id="JAAMRF010000005">
    <property type="protein sequence ID" value="MBA1274000.1"/>
    <property type="molecule type" value="Genomic_DNA"/>
</dbReference>